<name>A0AAV0ARS8_PHAPC</name>
<dbReference type="Pfam" id="PF01926">
    <property type="entry name" value="MMR_HSR1"/>
    <property type="match status" value="1"/>
</dbReference>
<evidence type="ECO:0000256" key="1">
    <source>
        <dbReference type="ARBA" id="ARBA00004123"/>
    </source>
</evidence>
<reference evidence="9" key="1">
    <citation type="submission" date="2022-06" db="EMBL/GenBank/DDBJ databases">
        <authorList>
            <consortium name="SYNGENTA / RWTH Aachen University"/>
        </authorList>
    </citation>
    <scope>NUCLEOTIDE SEQUENCE</scope>
</reference>
<accession>A0AAV0ARS8</accession>
<dbReference type="FunFam" id="1.10.1580.10:FF:000002">
    <property type="entry name" value="Guanine nucleotide-binding protein-like 3 (nucleolar)-like"/>
    <property type="match status" value="1"/>
</dbReference>
<feature type="compositionally biased region" description="Acidic residues" evidence="6">
    <location>
        <begin position="571"/>
        <end position="582"/>
    </location>
</feature>
<sequence length="607" mass="67882">MPKIRKKTSNRMSTRMRERIKHKVKESHKKAKKDAKKDVTWKSRVKKDPGIPSLFPYKEQLLAEQQQAKIQNADVKKQSAQASVLALAQQISADPTSGVMDLDDKHSSDEIEDDEGVTNDPSLSSSSSIKAHARSLQKVLELSDVLIEVLDARDPIGTRSFQLERDSTRQGKKLILNVEAWLKYLRRSWPTLPFKSSTQSQRQNLSSRKTELASRESGSNSNASSIQPLMHLLKNYSRYSSNYSESEPSSSSKPQEGVHTIKSLASITVGVIGFPNVGKSSLINTLKRSKACGVAPTPGFTKEVKEIALEKGLKILDCPGVVLESSNQRNADPRLSASLVLRNATKVEQITDPLTPVSLILERCKPEHLMLLYNIPTFNFPGQTDESRMKEFLIQVARSRGRIRKGGIPDLEGSARGVLRDWNMGRIPYYTVPPELPKQNTLSDSVTCSTDVGQSKIVKEFAEEFDLESIFRSADSEALGELKRKRKVKIDIQPTIISMSPSKISKRSKTADQPERGGASKTKQLEAMGIDMDLFVAQNKQISRQAKKDRKKSDKQLRKLDQEHDSKADKDEVEMADAEDDRVEGQPLPSNVEDQTYSFADFFLKNS</sequence>
<feature type="domain" description="G" evidence="7">
    <location>
        <begin position="268"/>
        <end position="330"/>
    </location>
</feature>
<dbReference type="PANTHER" id="PTHR11089">
    <property type="entry name" value="GTP-BINDING PROTEIN-RELATED"/>
    <property type="match status" value="1"/>
</dbReference>
<feature type="compositionally biased region" description="Basic and acidic residues" evidence="6">
    <location>
        <begin position="35"/>
        <end position="49"/>
    </location>
</feature>
<dbReference type="InterPro" id="IPR006073">
    <property type="entry name" value="GTP-bd"/>
</dbReference>
<keyword evidence="5" id="KW-0539">Nucleus</keyword>
<keyword evidence="10" id="KW-1185">Reference proteome</keyword>
<feature type="region of interest" description="Disordered" evidence="6">
    <location>
        <begin position="542"/>
        <end position="596"/>
    </location>
</feature>
<dbReference type="SUPFAM" id="SSF52540">
    <property type="entry name" value="P-loop containing nucleoside triphosphate hydrolases"/>
    <property type="match status" value="1"/>
</dbReference>
<dbReference type="PRINTS" id="PR00326">
    <property type="entry name" value="GTP1OBG"/>
</dbReference>
<feature type="region of interest" description="Disordered" evidence="6">
    <location>
        <begin position="96"/>
        <end position="127"/>
    </location>
</feature>
<feature type="compositionally biased region" description="Basic and acidic residues" evidence="6">
    <location>
        <begin position="551"/>
        <end position="570"/>
    </location>
</feature>
<protein>
    <submittedName>
        <fullName evidence="9">Nucleolar GTP-binding protein 2</fullName>
    </submittedName>
</protein>
<gene>
    <name evidence="9" type="ORF">PPACK8108_LOCUS5987</name>
</gene>
<comment type="caution">
    <text evidence="9">The sequence shown here is derived from an EMBL/GenBank/DDBJ whole genome shotgun (WGS) entry which is preliminary data.</text>
</comment>
<organism evidence="9 10">
    <name type="scientific">Phakopsora pachyrhizi</name>
    <name type="common">Asian soybean rust disease fungus</name>
    <dbReference type="NCBI Taxonomy" id="170000"/>
    <lineage>
        <taxon>Eukaryota</taxon>
        <taxon>Fungi</taxon>
        <taxon>Dikarya</taxon>
        <taxon>Basidiomycota</taxon>
        <taxon>Pucciniomycotina</taxon>
        <taxon>Pucciniomycetes</taxon>
        <taxon>Pucciniales</taxon>
        <taxon>Phakopsoraceae</taxon>
        <taxon>Phakopsora</taxon>
    </lineage>
</organism>
<evidence type="ECO:0000313" key="9">
    <source>
        <dbReference type="EMBL" id="CAH7671226.1"/>
    </source>
</evidence>
<feature type="compositionally biased region" description="Low complexity" evidence="6">
    <location>
        <begin position="215"/>
        <end position="224"/>
    </location>
</feature>
<feature type="region of interest" description="Disordered" evidence="6">
    <location>
        <begin position="499"/>
        <end position="524"/>
    </location>
</feature>
<keyword evidence="2" id="KW-0547">Nucleotide-binding</keyword>
<evidence type="ECO:0000256" key="2">
    <source>
        <dbReference type="ARBA" id="ARBA00022741"/>
    </source>
</evidence>
<dbReference type="AlphaFoldDB" id="A0AAV0ARS8"/>
<dbReference type="Gene3D" id="3.40.50.300">
    <property type="entry name" value="P-loop containing nucleotide triphosphate hydrolases"/>
    <property type="match status" value="1"/>
</dbReference>
<dbReference type="InterPro" id="IPR023179">
    <property type="entry name" value="GTP-bd_ortho_bundle_sf"/>
</dbReference>
<dbReference type="PANTHER" id="PTHR11089:SF30">
    <property type="entry name" value="GUANINE NUCLEOTIDE-BINDING PROTEIN-LIKE 3 HOMOLOG"/>
    <property type="match status" value="1"/>
</dbReference>
<feature type="region of interest" description="Disordered" evidence="6">
    <location>
        <begin position="194"/>
        <end position="224"/>
    </location>
</feature>
<dbReference type="GO" id="GO:0005730">
    <property type="term" value="C:nucleolus"/>
    <property type="evidence" value="ECO:0007669"/>
    <property type="project" value="TreeGrafter"/>
</dbReference>
<evidence type="ECO:0000256" key="5">
    <source>
        <dbReference type="ARBA" id="ARBA00023242"/>
    </source>
</evidence>
<feature type="compositionally biased region" description="Polar residues" evidence="6">
    <location>
        <begin position="194"/>
        <end position="207"/>
    </location>
</feature>
<evidence type="ECO:0000259" key="7">
    <source>
        <dbReference type="Pfam" id="PF01926"/>
    </source>
</evidence>
<feature type="compositionally biased region" description="Basic residues" evidence="6">
    <location>
        <begin position="18"/>
        <end position="34"/>
    </location>
</feature>
<evidence type="ECO:0000256" key="4">
    <source>
        <dbReference type="ARBA" id="ARBA00023134"/>
    </source>
</evidence>
<dbReference type="Proteomes" id="UP001153365">
    <property type="component" value="Unassembled WGS sequence"/>
</dbReference>
<evidence type="ECO:0000259" key="8">
    <source>
        <dbReference type="Pfam" id="PF08701"/>
    </source>
</evidence>
<keyword evidence="3" id="KW-0175">Coiled coil</keyword>
<evidence type="ECO:0000256" key="3">
    <source>
        <dbReference type="ARBA" id="ARBA00023054"/>
    </source>
</evidence>
<dbReference type="Gene3D" id="1.10.1580.10">
    <property type="match status" value="1"/>
</dbReference>
<proteinExistence type="predicted"/>
<dbReference type="CDD" id="cd04178">
    <property type="entry name" value="Nucleostemin_like"/>
    <property type="match status" value="1"/>
</dbReference>
<dbReference type="EMBL" id="CALTRL010001155">
    <property type="protein sequence ID" value="CAH7671226.1"/>
    <property type="molecule type" value="Genomic_DNA"/>
</dbReference>
<evidence type="ECO:0000256" key="6">
    <source>
        <dbReference type="SAM" id="MobiDB-lite"/>
    </source>
</evidence>
<dbReference type="InterPro" id="IPR050755">
    <property type="entry name" value="TRAFAC_YlqF/YawG_RiboMat"/>
</dbReference>
<dbReference type="InterPro" id="IPR027417">
    <property type="entry name" value="P-loop_NTPase"/>
</dbReference>
<comment type="subcellular location">
    <subcellularLocation>
        <location evidence="1">Nucleus</location>
    </subcellularLocation>
</comment>
<dbReference type="GO" id="GO:0005525">
    <property type="term" value="F:GTP binding"/>
    <property type="evidence" value="ECO:0007669"/>
    <property type="project" value="UniProtKB-KW"/>
</dbReference>
<keyword evidence="4" id="KW-0342">GTP-binding</keyword>
<dbReference type="InterPro" id="IPR014813">
    <property type="entry name" value="Gnl3_N_dom"/>
</dbReference>
<feature type="region of interest" description="Disordered" evidence="6">
    <location>
        <begin position="1"/>
        <end position="52"/>
    </location>
</feature>
<evidence type="ECO:0000313" key="10">
    <source>
        <dbReference type="Proteomes" id="UP001153365"/>
    </source>
</evidence>
<dbReference type="Pfam" id="PF08701">
    <property type="entry name" value="GN3L_Grn1"/>
    <property type="match status" value="1"/>
</dbReference>
<feature type="domain" description="Guanine nucleotide-binding protein-like 3 N-terminal" evidence="8">
    <location>
        <begin position="14"/>
        <end position="82"/>
    </location>
</feature>